<reference evidence="2" key="1">
    <citation type="journal article" date="2019" name="Int. J. Syst. Evol. Microbiol.">
        <title>The Global Catalogue of Microorganisms (GCM) 10K type strain sequencing project: providing services to taxonomists for standard genome sequencing and annotation.</title>
        <authorList>
            <consortium name="The Broad Institute Genomics Platform"/>
            <consortium name="The Broad Institute Genome Sequencing Center for Infectious Disease"/>
            <person name="Wu L."/>
            <person name="Ma J."/>
        </authorList>
    </citation>
    <scope>NUCLEOTIDE SEQUENCE [LARGE SCALE GENOMIC DNA]</scope>
    <source>
        <strain evidence="2">CGMCC 1.18575</strain>
    </source>
</reference>
<evidence type="ECO:0000313" key="2">
    <source>
        <dbReference type="Proteomes" id="UP001596113"/>
    </source>
</evidence>
<dbReference type="RefSeq" id="WP_378138922.1">
    <property type="nucleotide sequence ID" value="NZ_JBHSMI010000062.1"/>
</dbReference>
<accession>A0ABW0I349</accession>
<dbReference type="InterPro" id="IPR036278">
    <property type="entry name" value="Sialidase_sf"/>
</dbReference>
<protein>
    <submittedName>
        <fullName evidence="1">Uncharacterized protein</fullName>
    </submittedName>
</protein>
<name>A0ABW0I349_9BACL</name>
<comment type="caution">
    <text evidence="1">The sequence shown here is derived from an EMBL/GenBank/DDBJ whole genome shotgun (WGS) entry which is preliminary data.</text>
</comment>
<dbReference type="SUPFAM" id="SSF50939">
    <property type="entry name" value="Sialidases"/>
    <property type="match status" value="1"/>
</dbReference>
<evidence type="ECO:0000313" key="1">
    <source>
        <dbReference type="EMBL" id="MFC5406816.1"/>
    </source>
</evidence>
<dbReference type="Proteomes" id="UP001596113">
    <property type="component" value="Unassembled WGS sequence"/>
</dbReference>
<organism evidence="1 2">
    <name type="scientific">Cohnella soli</name>
    <dbReference type="NCBI Taxonomy" id="425005"/>
    <lineage>
        <taxon>Bacteria</taxon>
        <taxon>Bacillati</taxon>
        <taxon>Bacillota</taxon>
        <taxon>Bacilli</taxon>
        <taxon>Bacillales</taxon>
        <taxon>Paenibacillaceae</taxon>
        <taxon>Cohnella</taxon>
    </lineage>
</organism>
<dbReference type="SUPFAM" id="SSF110296">
    <property type="entry name" value="Oligoxyloglucan reducing end-specific cellobiohydrolase"/>
    <property type="match status" value="1"/>
</dbReference>
<dbReference type="EMBL" id="JBHSMI010000062">
    <property type="protein sequence ID" value="MFC5406816.1"/>
    <property type="molecule type" value="Genomic_DNA"/>
</dbReference>
<sequence>MKKLKVVSLHRIFVLAICVSFFALPLSVTAKSNVAIKWEFANDVHSAHLRDIIRNQSGVYVAVGNDSSIMASPNGTDWSRASVPTSVVADLFSVATNGNSFIAVGSRGALLISSDGTNWRTSSVAVNYTLGDIVPKSDRSGFEANWSKRLTQNDLILEDVVWDGSRYVAVGIVSSQVKKARVKSYSGRSKGIILTSSDGLAWKQAPLISKGSGDRHKLLWNGKQYYVFTGWSTVGEDFEYKSVSITKDFKSWKEVAFNFTKSSIRDIAYNGKAFVAVTGLPNTTLEKSSDRTYIYSSPDAVKWTEYKFNQPKVVSLNSVIWDGSRFIAADNKRGTIIGFDFAGNASVQEYGYYNSAEDGSAGRSAVLNKLYWDGKQTIGIGDYGYILSSTNLKNWMALKEPMSADLLSIASSNGRYVASGWNNTLLESADGKVWSRSQPLQGTAGNIHEKVVGNNGVFLSTYKSQFFSFIKQQTVKISEQEGVWKVYDDTSEVPVQLQRKLFGEGVRHQKVVKNGNILLGVPFKTGEFSDIFQKDVAYEVSKDNGVTWTKTNHIGKGHAVAAGNGKFVDFVGTQAYTSTDGVNWKKGDDLGAKDNYLPARLVTSLASNGHVFMATSELTFNASGTNEGYSLMWVSKDGVSWDTLSVPTTSTINQVIGDGASFIAVGDGGTILVGIE</sequence>
<proteinExistence type="predicted"/>
<keyword evidence="2" id="KW-1185">Reference proteome</keyword>
<gene>
    <name evidence="1" type="ORF">ACFPOF_29170</name>
</gene>